<dbReference type="AlphaFoldDB" id="A0A7Y0AYD0"/>
<dbReference type="GO" id="GO:0008781">
    <property type="term" value="F:N-acylneuraminate cytidylyltransferase activity"/>
    <property type="evidence" value="ECO:0007669"/>
    <property type="project" value="TreeGrafter"/>
</dbReference>
<protein>
    <submittedName>
        <fullName evidence="1">Acylneuraminate cytidylyltransferase family protein</fullName>
    </submittedName>
</protein>
<dbReference type="InterPro" id="IPR050793">
    <property type="entry name" value="CMP-NeuNAc_synthase"/>
</dbReference>
<organism evidence="1 2">
    <name type="scientific">Rhizobium terricola</name>
    <dbReference type="NCBI Taxonomy" id="2728849"/>
    <lineage>
        <taxon>Bacteria</taxon>
        <taxon>Pseudomonadati</taxon>
        <taxon>Pseudomonadota</taxon>
        <taxon>Alphaproteobacteria</taxon>
        <taxon>Hyphomicrobiales</taxon>
        <taxon>Rhizobiaceae</taxon>
        <taxon>Rhizobium/Agrobacterium group</taxon>
        <taxon>Rhizobium</taxon>
    </lineage>
</organism>
<sequence>MIDGKRVLALIPARAGSKGLPHKNIRPLLGKPLLAWPIEAARASAYVDRVILSTDSPDYADIGRKYGADVPFLRPAELASDKAPSIDFILHAIDSLEAAGDRFDLLVLLEPTSPMTEASDIDAALKALMSRPELTAAVGISAMETQHPAFAVRRDPESGQIVPLQGGDFGTLPRRQDLEPVYALDGSFYLSTIDAIRQKRGFCHDATMGISTDRFKSLEVDDLTDFICIEAIMKHRAKNAVSEGDKS</sequence>
<keyword evidence="1" id="KW-0808">Transferase</keyword>
<gene>
    <name evidence="1" type="ORF">HHL25_16320</name>
</gene>
<dbReference type="PANTHER" id="PTHR21485">
    <property type="entry name" value="HAD SUPERFAMILY MEMBERS CMAS AND KDSC"/>
    <property type="match status" value="1"/>
</dbReference>
<evidence type="ECO:0000313" key="1">
    <source>
        <dbReference type="EMBL" id="NML75696.1"/>
    </source>
</evidence>
<dbReference type="InterPro" id="IPR029044">
    <property type="entry name" value="Nucleotide-diphossugar_trans"/>
</dbReference>
<dbReference type="RefSeq" id="WP_169593512.1">
    <property type="nucleotide sequence ID" value="NZ_JABBGK010000003.1"/>
</dbReference>
<dbReference type="Gene3D" id="3.90.550.10">
    <property type="entry name" value="Spore Coat Polysaccharide Biosynthesis Protein SpsA, Chain A"/>
    <property type="match status" value="1"/>
</dbReference>
<keyword evidence="1" id="KW-0548">Nucleotidyltransferase</keyword>
<dbReference type="SUPFAM" id="SSF53448">
    <property type="entry name" value="Nucleotide-diphospho-sugar transferases"/>
    <property type="match status" value="1"/>
</dbReference>
<proteinExistence type="predicted"/>
<dbReference type="PANTHER" id="PTHR21485:SF6">
    <property type="entry name" value="N-ACYLNEURAMINATE CYTIDYLYLTRANSFERASE-RELATED"/>
    <property type="match status" value="1"/>
</dbReference>
<dbReference type="EMBL" id="JABBGK010000003">
    <property type="protein sequence ID" value="NML75696.1"/>
    <property type="molecule type" value="Genomic_DNA"/>
</dbReference>
<dbReference type="Pfam" id="PF02348">
    <property type="entry name" value="CTP_transf_3"/>
    <property type="match status" value="1"/>
</dbReference>
<name>A0A7Y0AYD0_9HYPH</name>
<evidence type="ECO:0000313" key="2">
    <source>
        <dbReference type="Proteomes" id="UP000541470"/>
    </source>
</evidence>
<accession>A0A7Y0AYD0</accession>
<reference evidence="1 2" key="1">
    <citation type="submission" date="2020-04" db="EMBL/GenBank/DDBJ databases">
        <title>Rhizobium sp. S-51 isolated from soil.</title>
        <authorList>
            <person name="Dahal R.H."/>
        </authorList>
    </citation>
    <scope>NUCLEOTIDE SEQUENCE [LARGE SCALE GENOMIC DNA]</scope>
    <source>
        <strain evidence="1 2">S-51</strain>
    </source>
</reference>
<dbReference type="CDD" id="cd02513">
    <property type="entry name" value="CMP-NeuAc_Synthase"/>
    <property type="match status" value="1"/>
</dbReference>
<dbReference type="InterPro" id="IPR003329">
    <property type="entry name" value="Cytidylyl_trans"/>
</dbReference>
<dbReference type="Proteomes" id="UP000541470">
    <property type="component" value="Unassembled WGS sequence"/>
</dbReference>
<comment type="caution">
    <text evidence="1">The sequence shown here is derived from an EMBL/GenBank/DDBJ whole genome shotgun (WGS) entry which is preliminary data.</text>
</comment>
<keyword evidence="2" id="KW-1185">Reference proteome</keyword>